<name>A0A5D2STB5_GOSMU</name>
<feature type="chain" id="PRO_5022686434" description="Reverse transcriptase Ty1/copia-type domain-containing protein" evidence="1">
    <location>
        <begin position="17"/>
        <end position="68"/>
    </location>
</feature>
<gene>
    <name evidence="2" type="ORF">E1A91_D11G188600v1</name>
</gene>
<dbReference type="Proteomes" id="UP000323597">
    <property type="component" value="Chromosome D11"/>
</dbReference>
<evidence type="ECO:0008006" key="4">
    <source>
        <dbReference type="Google" id="ProtNLM"/>
    </source>
</evidence>
<evidence type="ECO:0000313" key="2">
    <source>
        <dbReference type="EMBL" id="TYI56131.1"/>
    </source>
</evidence>
<evidence type="ECO:0000313" key="3">
    <source>
        <dbReference type="Proteomes" id="UP000323597"/>
    </source>
</evidence>
<dbReference type="EMBL" id="CM017659">
    <property type="protein sequence ID" value="TYI56131.1"/>
    <property type="molecule type" value="Genomic_DNA"/>
</dbReference>
<protein>
    <recommendedName>
        <fullName evidence="4">Reverse transcriptase Ty1/copia-type domain-containing protein</fullName>
    </recommendedName>
</protein>
<accession>A0A5D2STB5</accession>
<keyword evidence="1" id="KW-0732">Signal</keyword>
<sequence>MFWIFFPMLVFSIANLSKHHWSPNFLAAHRVLRYIKGTSDLGLFFPSATSSVLKAFSDSDWAGCPDTR</sequence>
<proteinExistence type="predicted"/>
<dbReference type="AlphaFoldDB" id="A0A5D2STB5"/>
<organism evidence="2 3">
    <name type="scientific">Gossypium mustelinum</name>
    <name type="common">Cotton</name>
    <name type="synonym">Gossypium caicoense</name>
    <dbReference type="NCBI Taxonomy" id="34275"/>
    <lineage>
        <taxon>Eukaryota</taxon>
        <taxon>Viridiplantae</taxon>
        <taxon>Streptophyta</taxon>
        <taxon>Embryophyta</taxon>
        <taxon>Tracheophyta</taxon>
        <taxon>Spermatophyta</taxon>
        <taxon>Magnoliopsida</taxon>
        <taxon>eudicotyledons</taxon>
        <taxon>Gunneridae</taxon>
        <taxon>Pentapetalae</taxon>
        <taxon>rosids</taxon>
        <taxon>malvids</taxon>
        <taxon>Malvales</taxon>
        <taxon>Malvaceae</taxon>
        <taxon>Malvoideae</taxon>
        <taxon>Gossypium</taxon>
    </lineage>
</organism>
<evidence type="ECO:0000256" key="1">
    <source>
        <dbReference type="SAM" id="SignalP"/>
    </source>
</evidence>
<dbReference type="PANTHER" id="PTHR11439:SF498">
    <property type="entry name" value="DNAK FAMILY PROTEIN"/>
    <property type="match status" value="1"/>
</dbReference>
<keyword evidence="3" id="KW-1185">Reference proteome</keyword>
<dbReference type="PANTHER" id="PTHR11439">
    <property type="entry name" value="GAG-POL-RELATED RETROTRANSPOSON"/>
    <property type="match status" value="1"/>
</dbReference>
<feature type="signal peptide" evidence="1">
    <location>
        <begin position="1"/>
        <end position="16"/>
    </location>
</feature>
<reference evidence="2 3" key="1">
    <citation type="submission" date="2019-07" db="EMBL/GenBank/DDBJ databases">
        <title>WGS assembly of Gossypium mustelinum.</title>
        <authorList>
            <person name="Chen Z.J."/>
            <person name="Sreedasyam A."/>
            <person name="Ando A."/>
            <person name="Song Q."/>
            <person name="De L."/>
            <person name="Hulse-Kemp A."/>
            <person name="Ding M."/>
            <person name="Ye W."/>
            <person name="Kirkbride R."/>
            <person name="Jenkins J."/>
            <person name="Plott C."/>
            <person name="Lovell J."/>
            <person name="Lin Y.-M."/>
            <person name="Vaughn R."/>
            <person name="Liu B."/>
            <person name="Li W."/>
            <person name="Simpson S."/>
            <person name="Scheffler B."/>
            <person name="Saski C."/>
            <person name="Grover C."/>
            <person name="Hu G."/>
            <person name="Conover J."/>
            <person name="Carlson J."/>
            <person name="Shu S."/>
            <person name="Boston L."/>
            <person name="Williams M."/>
            <person name="Peterson D."/>
            <person name="Mcgee K."/>
            <person name="Jones D."/>
            <person name="Wendel J."/>
            <person name="Stelly D."/>
            <person name="Grimwood J."/>
            <person name="Schmutz J."/>
        </authorList>
    </citation>
    <scope>NUCLEOTIDE SEQUENCE [LARGE SCALE GENOMIC DNA]</scope>
    <source>
        <strain evidence="2">1408120.09</strain>
    </source>
</reference>